<comment type="caution">
    <text evidence="3">Lacks conserved residue(s) required for the propagation of feature annotation.</text>
</comment>
<dbReference type="SUPFAM" id="SSF52743">
    <property type="entry name" value="Subtilisin-like"/>
    <property type="match status" value="1"/>
</dbReference>
<feature type="signal peptide" evidence="4">
    <location>
        <begin position="1"/>
        <end position="20"/>
    </location>
</feature>
<dbReference type="InterPro" id="IPR036852">
    <property type="entry name" value="Peptidase_S8/S53_dom_sf"/>
</dbReference>
<evidence type="ECO:0000256" key="1">
    <source>
        <dbReference type="ARBA" id="ARBA00011073"/>
    </source>
</evidence>
<dbReference type="EnsemblPlants" id="Kaladp0073s0067.1.v1.1">
    <property type="protein sequence ID" value="Kaladp0073s0067.1.v1.1"/>
    <property type="gene ID" value="Kaladp0073s0067.v1.1"/>
</dbReference>
<dbReference type="OMA" id="CNTILAP"/>
<evidence type="ECO:0000256" key="4">
    <source>
        <dbReference type="SAM" id="SignalP"/>
    </source>
</evidence>
<dbReference type="Gene3D" id="3.40.50.200">
    <property type="entry name" value="Peptidase S8/S53 domain"/>
    <property type="match status" value="1"/>
</dbReference>
<feature type="domain" description="Inhibitor I9" evidence="6">
    <location>
        <begin position="47"/>
        <end position="113"/>
    </location>
</feature>
<sequence length="321" mass="34363">MVTSRMLELTCICHILLVSAASLSLSSTDYGDKKLHIVYAGSLPGGNYSPESHHLDILQSFLTENFEPGRSLYRRYGRSFNSFAAWLTEREQEKLSKRNEILSVFPSQPLQLHTTRSWDFMGLTESDMIIGVLDSGIWPESESFSVQFRKSGRALVKIVGARWYVGQPGARDVVGHGTHTAPIAAGNRVKGASFYNLAGGTARGGVPSSRIAVYVACCRAADLLAGFDDAIADGVDVITISIGYAHPVSSLLEDPISIGSFHAMANNIVTVNSAGNSGPDGAPIVILSPWVVSVGASTTDRKFDDNVVLADGRTLTGISVN</sequence>
<proteinExistence type="inferred from homology"/>
<dbReference type="Pfam" id="PF00082">
    <property type="entry name" value="Peptidase_S8"/>
    <property type="match status" value="1"/>
</dbReference>
<dbReference type="GO" id="GO:0004252">
    <property type="term" value="F:serine-type endopeptidase activity"/>
    <property type="evidence" value="ECO:0007669"/>
    <property type="project" value="InterPro"/>
</dbReference>
<feature type="chain" id="PRO_5029462229" evidence="4">
    <location>
        <begin position="21"/>
        <end position="321"/>
    </location>
</feature>
<evidence type="ECO:0000313" key="8">
    <source>
        <dbReference type="Proteomes" id="UP000594263"/>
    </source>
</evidence>
<protein>
    <submittedName>
        <fullName evidence="7">Uncharacterized protein</fullName>
    </submittedName>
</protein>
<keyword evidence="2 4" id="KW-0732">Signal</keyword>
<keyword evidence="8" id="KW-1185">Reference proteome</keyword>
<dbReference type="Proteomes" id="UP000594263">
    <property type="component" value="Unplaced"/>
</dbReference>
<dbReference type="InterPro" id="IPR045051">
    <property type="entry name" value="SBT"/>
</dbReference>
<dbReference type="Gene3D" id="3.30.70.80">
    <property type="entry name" value="Peptidase S8 propeptide/proteinase inhibitor I9"/>
    <property type="match status" value="1"/>
</dbReference>
<name>A0A7N0UN18_KALFE</name>
<dbReference type="GO" id="GO:0006508">
    <property type="term" value="P:proteolysis"/>
    <property type="evidence" value="ECO:0007669"/>
    <property type="project" value="InterPro"/>
</dbReference>
<evidence type="ECO:0000259" key="5">
    <source>
        <dbReference type="Pfam" id="PF00082"/>
    </source>
</evidence>
<dbReference type="InterPro" id="IPR010259">
    <property type="entry name" value="S8pro/Inhibitor_I9"/>
</dbReference>
<organism evidence="7 8">
    <name type="scientific">Kalanchoe fedtschenkoi</name>
    <name type="common">Lavender scallops</name>
    <name type="synonym">South American air plant</name>
    <dbReference type="NCBI Taxonomy" id="63787"/>
    <lineage>
        <taxon>Eukaryota</taxon>
        <taxon>Viridiplantae</taxon>
        <taxon>Streptophyta</taxon>
        <taxon>Embryophyta</taxon>
        <taxon>Tracheophyta</taxon>
        <taxon>Spermatophyta</taxon>
        <taxon>Magnoliopsida</taxon>
        <taxon>eudicotyledons</taxon>
        <taxon>Gunneridae</taxon>
        <taxon>Pentapetalae</taxon>
        <taxon>Saxifragales</taxon>
        <taxon>Crassulaceae</taxon>
        <taxon>Kalanchoe</taxon>
    </lineage>
</organism>
<feature type="domain" description="Peptidase S8/S53" evidence="5">
    <location>
        <begin position="127"/>
        <end position="298"/>
    </location>
</feature>
<evidence type="ECO:0000259" key="6">
    <source>
        <dbReference type="Pfam" id="PF05922"/>
    </source>
</evidence>
<accession>A0A7N0UN18</accession>
<evidence type="ECO:0000313" key="7">
    <source>
        <dbReference type="EnsemblPlants" id="Kaladp0073s0067.1.v1.1"/>
    </source>
</evidence>
<evidence type="ECO:0000256" key="3">
    <source>
        <dbReference type="PROSITE-ProRule" id="PRU01240"/>
    </source>
</evidence>
<dbReference type="Gramene" id="Kaladp0073s0067.1.v1.1">
    <property type="protein sequence ID" value="Kaladp0073s0067.1.v1.1"/>
    <property type="gene ID" value="Kaladp0073s0067.v1.1"/>
</dbReference>
<reference evidence="7" key="1">
    <citation type="submission" date="2021-01" db="UniProtKB">
        <authorList>
            <consortium name="EnsemblPlants"/>
        </authorList>
    </citation>
    <scope>IDENTIFICATION</scope>
</reference>
<dbReference type="PANTHER" id="PTHR10795">
    <property type="entry name" value="PROPROTEIN CONVERTASE SUBTILISIN/KEXIN"/>
    <property type="match status" value="1"/>
</dbReference>
<evidence type="ECO:0000256" key="2">
    <source>
        <dbReference type="ARBA" id="ARBA00022729"/>
    </source>
</evidence>
<dbReference type="PROSITE" id="PS51892">
    <property type="entry name" value="SUBTILASE"/>
    <property type="match status" value="1"/>
</dbReference>
<dbReference type="InterPro" id="IPR037045">
    <property type="entry name" value="S8pro/Inhibitor_I9_sf"/>
</dbReference>
<dbReference type="Gene3D" id="3.50.30.30">
    <property type="match status" value="1"/>
</dbReference>
<dbReference type="AlphaFoldDB" id="A0A7N0UN18"/>
<comment type="similarity">
    <text evidence="1 3">Belongs to the peptidase S8 family.</text>
</comment>
<dbReference type="InterPro" id="IPR000209">
    <property type="entry name" value="Peptidase_S8/S53_dom"/>
</dbReference>
<dbReference type="Pfam" id="PF05922">
    <property type="entry name" value="Inhibitor_I9"/>
    <property type="match status" value="1"/>
</dbReference>